<sequence length="57" mass="6475">MFMTRRLIVCYNLNQVLLHTRSFSASPSSEESESSIAQTLSRHKGPFSSTKSSCFWC</sequence>
<evidence type="ECO:0000256" key="1">
    <source>
        <dbReference type="SAM" id="MobiDB-lite"/>
    </source>
</evidence>
<accession>A0AAD5GHN6</accession>
<dbReference type="EMBL" id="JAMZMK010008475">
    <property type="protein sequence ID" value="KAI7740278.1"/>
    <property type="molecule type" value="Genomic_DNA"/>
</dbReference>
<comment type="caution">
    <text evidence="2">The sequence shown here is derived from an EMBL/GenBank/DDBJ whole genome shotgun (WGS) entry which is preliminary data.</text>
</comment>
<feature type="region of interest" description="Disordered" evidence="1">
    <location>
        <begin position="23"/>
        <end position="57"/>
    </location>
</feature>
<evidence type="ECO:0000313" key="2">
    <source>
        <dbReference type="EMBL" id="KAI7740278.1"/>
    </source>
</evidence>
<organism evidence="2 3">
    <name type="scientific">Ambrosia artemisiifolia</name>
    <name type="common">Common ragweed</name>
    <dbReference type="NCBI Taxonomy" id="4212"/>
    <lineage>
        <taxon>Eukaryota</taxon>
        <taxon>Viridiplantae</taxon>
        <taxon>Streptophyta</taxon>
        <taxon>Embryophyta</taxon>
        <taxon>Tracheophyta</taxon>
        <taxon>Spermatophyta</taxon>
        <taxon>Magnoliopsida</taxon>
        <taxon>eudicotyledons</taxon>
        <taxon>Gunneridae</taxon>
        <taxon>Pentapetalae</taxon>
        <taxon>asterids</taxon>
        <taxon>campanulids</taxon>
        <taxon>Asterales</taxon>
        <taxon>Asteraceae</taxon>
        <taxon>Asteroideae</taxon>
        <taxon>Heliantheae alliance</taxon>
        <taxon>Heliantheae</taxon>
        <taxon>Ambrosia</taxon>
    </lineage>
</organism>
<proteinExistence type="predicted"/>
<name>A0AAD5GHN6_AMBAR</name>
<dbReference type="AlphaFoldDB" id="A0AAD5GHN6"/>
<dbReference type="Proteomes" id="UP001206925">
    <property type="component" value="Unassembled WGS sequence"/>
</dbReference>
<protein>
    <submittedName>
        <fullName evidence="2">Uncharacterized protein</fullName>
    </submittedName>
</protein>
<reference evidence="2" key="1">
    <citation type="submission" date="2022-06" db="EMBL/GenBank/DDBJ databases">
        <title>Uncovering the hologenomic basis of an extraordinary plant invasion.</title>
        <authorList>
            <person name="Bieker V.C."/>
            <person name="Martin M.D."/>
            <person name="Gilbert T."/>
            <person name="Hodgins K."/>
            <person name="Battlay P."/>
            <person name="Petersen B."/>
            <person name="Wilson J."/>
        </authorList>
    </citation>
    <scope>NUCLEOTIDE SEQUENCE</scope>
    <source>
        <strain evidence="2">AA19_3_7</strain>
        <tissue evidence="2">Leaf</tissue>
    </source>
</reference>
<keyword evidence="3" id="KW-1185">Reference proteome</keyword>
<feature type="compositionally biased region" description="Polar residues" evidence="1">
    <location>
        <begin position="47"/>
        <end position="57"/>
    </location>
</feature>
<gene>
    <name evidence="2" type="ORF">M8C21_025757</name>
</gene>
<evidence type="ECO:0000313" key="3">
    <source>
        <dbReference type="Proteomes" id="UP001206925"/>
    </source>
</evidence>